<comment type="caution">
    <text evidence="3">The sequence shown here is derived from an EMBL/GenBank/DDBJ whole genome shotgun (WGS) entry which is preliminary data.</text>
</comment>
<feature type="chain" id="PRO_5019200642" description="Tf2-1-like SH3-like domain-containing protein" evidence="1">
    <location>
        <begin position="31"/>
        <end position="222"/>
    </location>
</feature>
<feature type="signal peptide" evidence="1">
    <location>
        <begin position="1"/>
        <end position="30"/>
    </location>
</feature>
<protein>
    <recommendedName>
        <fullName evidence="2">Tf2-1-like SH3-like domain-containing protein</fullName>
    </recommendedName>
</protein>
<dbReference type="EMBL" id="QGNW01000012">
    <property type="protein sequence ID" value="RVX18085.1"/>
    <property type="molecule type" value="Genomic_DNA"/>
</dbReference>
<evidence type="ECO:0000259" key="2">
    <source>
        <dbReference type="Pfam" id="PF24626"/>
    </source>
</evidence>
<dbReference type="AlphaFoldDB" id="A0A438KA51"/>
<dbReference type="Pfam" id="PF24626">
    <property type="entry name" value="SH3_Tf2-1"/>
    <property type="match status" value="1"/>
</dbReference>
<evidence type="ECO:0000313" key="3">
    <source>
        <dbReference type="EMBL" id="RVX18085.1"/>
    </source>
</evidence>
<feature type="domain" description="Tf2-1-like SH3-like" evidence="2">
    <location>
        <begin position="127"/>
        <end position="165"/>
    </location>
</feature>
<gene>
    <name evidence="3" type="ORF">CK203_003917</name>
</gene>
<reference evidence="3 4" key="1">
    <citation type="journal article" date="2018" name="PLoS Genet.">
        <title>Population sequencing reveals clonal diversity and ancestral inbreeding in the grapevine cultivar Chardonnay.</title>
        <authorList>
            <person name="Roach M.J."/>
            <person name="Johnson D.L."/>
            <person name="Bohlmann J."/>
            <person name="van Vuuren H.J."/>
            <person name="Jones S.J."/>
            <person name="Pretorius I.S."/>
            <person name="Schmidt S.A."/>
            <person name="Borneman A.R."/>
        </authorList>
    </citation>
    <scope>NUCLEOTIDE SEQUENCE [LARGE SCALE GENOMIC DNA]</scope>
    <source>
        <strain evidence="4">cv. Chardonnay</strain>
        <tissue evidence="3">Leaf</tissue>
    </source>
</reference>
<keyword evidence="1" id="KW-0732">Signal</keyword>
<sequence length="222" mass="24834">MSRISHSGVLCICKVSLNSLLALNVSHAAAHSLSVWDDITMDFIEGLPPSRGKNTIFEFTSNHENGTPFFPGQSFGTLGSSPVNEVDQNLASRNDLLNKLKLNLHQASNRVEQIADSKRRDIEFNEGDLVFLKLHPCRQQIVFKRASQKLAYRFYGPFPIEKRIVKIGDSSAGCPTLPPLTDDGALIIEPAEIIDTRWLKKLGKFFEECLVKWKHLSVEDAT</sequence>
<evidence type="ECO:0000256" key="1">
    <source>
        <dbReference type="SAM" id="SignalP"/>
    </source>
</evidence>
<proteinExistence type="predicted"/>
<organism evidence="3 4">
    <name type="scientific">Vitis vinifera</name>
    <name type="common">Grape</name>
    <dbReference type="NCBI Taxonomy" id="29760"/>
    <lineage>
        <taxon>Eukaryota</taxon>
        <taxon>Viridiplantae</taxon>
        <taxon>Streptophyta</taxon>
        <taxon>Embryophyta</taxon>
        <taxon>Tracheophyta</taxon>
        <taxon>Spermatophyta</taxon>
        <taxon>Magnoliopsida</taxon>
        <taxon>eudicotyledons</taxon>
        <taxon>Gunneridae</taxon>
        <taxon>Pentapetalae</taxon>
        <taxon>rosids</taxon>
        <taxon>Vitales</taxon>
        <taxon>Vitaceae</taxon>
        <taxon>Viteae</taxon>
        <taxon>Vitis</taxon>
    </lineage>
</organism>
<dbReference type="Proteomes" id="UP000288805">
    <property type="component" value="Unassembled WGS sequence"/>
</dbReference>
<accession>A0A438KA51</accession>
<evidence type="ECO:0000313" key="4">
    <source>
        <dbReference type="Proteomes" id="UP000288805"/>
    </source>
</evidence>
<dbReference type="InterPro" id="IPR056924">
    <property type="entry name" value="SH3_Tf2-1"/>
</dbReference>
<name>A0A438KA51_VITVI</name>